<accession>A0A135HZR7</accession>
<dbReference type="EMBL" id="LNTU01000001">
    <property type="protein sequence ID" value="KXF78706.1"/>
    <property type="molecule type" value="Genomic_DNA"/>
</dbReference>
<name>A0A135HZR7_9HYPH</name>
<protein>
    <submittedName>
        <fullName evidence="1">Uncharacterized protein</fullName>
    </submittedName>
</protein>
<gene>
    <name evidence="1" type="ORF">ATN84_02700</name>
</gene>
<dbReference type="Proteomes" id="UP000070107">
    <property type="component" value="Unassembled WGS sequence"/>
</dbReference>
<sequence length="94" mass="9955">MVSPPPSKARRVRRGETGGLPLSGLLDMDLYLPAISHAGDDGASLIHIAIAIGADIVVLVEEIGGVDLQPRALPFRIEARALPGKNGRCFGWMI</sequence>
<organism evidence="1 2">
    <name type="scientific">Paramesorhizobium deserti</name>
    <dbReference type="NCBI Taxonomy" id="1494590"/>
    <lineage>
        <taxon>Bacteria</taxon>
        <taxon>Pseudomonadati</taxon>
        <taxon>Pseudomonadota</taxon>
        <taxon>Alphaproteobacteria</taxon>
        <taxon>Hyphomicrobiales</taxon>
        <taxon>Phyllobacteriaceae</taxon>
        <taxon>Paramesorhizobium</taxon>
    </lineage>
</organism>
<comment type="caution">
    <text evidence="1">The sequence shown here is derived from an EMBL/GenBank/DDBJ whole genome shotgun (WGS) entry which is preliminary data.</text>
</comment>
<proteinExistence type="predicted"/>
<evidence type="ECO:0000313" key="1">
    <source>
        <dbReference type="EMBL" id="KXF78706.1"/>
    </source>
</evidence>
<evidence type="ECO:0000313" key="2">
    <source>
        <dbReference type="Proteomes" id="UP000070107"/>
    </source>
</evidence>
<dbReference type="AlphaFoldDB" id="A0A135HZR7"/>
<dbReference type="STRING" id="1494590.ATN84_02700"/>
<keyword evidence="2" id="KW-1185">Reference proteome</keyword>
<reference evidence="1 2" key="1">
    <citation type="submission" date="2015-11" db="EMBL/GenBank/DDBJ databases">
        <title>Draft genome sequence of Paramesorhizobium deserti A-3-E, a strain highly resistant to diverse beta-lactam antibiotics.</title>
        <authorList>
            <person name="Lv R."/>
            <person name="Yang X."/>
            <person name="Fang N."/>
            <person name="Guo J."/>
            <person name="Luo X."/>
            <person name="Peng F."/>
            <person name="Yang R."/>
            <person name="Cui Y."/>
            <person name="Fang C."/>
            <person name="Song Y."/>
        </authorList>
    </citation>
    <scope>NUCLEOTIDE SEQUENCE [LARGE SCALE GENOMIC DNA]</scope>
    <source>
        <strain evidence="1 2">A-3-E</strain>
    </source>
</reference>